<dbReference type="Proteomes" id="UP000029120">
    <property type="component" value="Chromosome 8"/>
</dbReference>
<evidence type="ECO:0000256" key="3">
    <source>
        <dbReference type="PROSITE-ProRule" id="PRU00339"/>
    </source>
</evidence>
<dbReference type="PANTHER" id="PTHR16193:SF0">
    <property type="entry name" value="TETRATRICOPEPTIDE REPEAT PROTEIN 27"/>
    <property type="match status" value="1"/>
</dbReference>
<evidence type="ECO:0000313" key="5">
    <source>
        <dbReference type="EMBL" id="KFK25941.1"/>
    </source>
</evidence>
<protein>
    <submittedName>
        <fullName evidence="5">Uncharacterized protein</fullName>
    </submittedName>
</protein>
<dbReference type="EMBL" id="CM002876">
    <property type="protein sequence ID" value="KFK25941.1"/>
    <property type="molecule type" value="Genomic_DNA"/>
</dbReference>
<keyword evidence="2 3" id="KW-0802">TPR repeat</keyword>
<dbReference type="OrthoDB" id="1936594at2759"/>
<dbReference type="PROSITE" id="PS50005">
    <property type="entry name" value="TPR"/>
    <property type="match status" value="1"/>
</dbReference>
<dbReference type="PANTHER" id="PTHR16193">
    <property type="entry name" value="TETRATRICOPEPTIDE REPEAT PROTEIN 27"/>
    <property type="match status" value="1"/>
</dbReference>
<keyword evidence="1" id="KW-0677">Repeat</keyword>
<dbReference type="SMART" id="SM00028">
    <property type="entry name" value="TPR"/>
    <property type="match status" value="5"/>
</dbReference>
<dbReference type="SUPFAM" id="SSF48452">
    <property type="entry name" value="TPR-like"/>
    <property type="match status" value="2"/>
</dbReference>
<accession>A0A087G7T9</accession>
<gene>
    <name evidence="5" type="ordered locus">AALP_Aa8g182900</name>
</gene>
<dbReference type="Pfam" id="PF13432">
    <property type="entry name" value="TPR_16"/>
    <property type="match status" value="1"/>
</dbReference>
<dbReference type="Gramene" id="KFK25941">
    <property type="protein sequence ID" value="KFK25941"/>
    <property type="gene ID" value="AALP_AA8G182900"/>
</dbReference>
<evidence type="ECO:0000256" key="4">
    <source>
        <dbReference type="SAM" id="MobiDB-lite"/>
    </source>
</evidence>
<evidence type="ECO:0000256" key="2">
    <source>
        <dbReference type="ARBA" id="ARBA00022803"/>
    </source>
</evidence>
<dbReference type="OMA" id="NNRYARA"/>
<dbReference type="Pfam" id="PF13181">
    <property type="entry name" value="TPR_8"/>
    <property type="match status" value="1"/>
</dbReference>
<feature type="region of interest" description="Disordered" evidence="4">
    <location>
        <begin position="722"/>
        <end position="745"/>
    </location>
</feature>
<evidence type="ECO:0000313" key="6">
    <source>
        <dbReference type="Proteomes" id="UP000029120"/>
    </source>
</evidence>
<evidence type="ECO:0000256" key="1">
    <source>
        <dbReference type="ARBA" id="ARBA00022737"/>
    </source>
</evidence>
<proteinExistence type="predicted"/>
<sequence length="890" mass="100367">MVVDGDIEILRSYELRLLRCTVSSPPSDPPLETQSGTHPHDSLINSLLSSIEAGDYLGALTSDATRLILGDSELELVDSVDSAERFYSELLNKVESFVVNDSSDEVDKARRAVLVMCLAIAAAFWFTRCNLTGPTDLSTKYSLPFKVSESKELVEWENWGKIQLMSVGSDLLGKFSNLQHLVFARMLLLMLKDLLFETTATEVFEVRSISWWLVRVLLIHQRVLHERSSSLFDMLQVYMAEALDHFGELEKVKAYWAAMLLHDEVSSITSTIHLEACVLQYIYGRMDPCQLQLESAKAAARLEFSVSGALGFRTIHQVDPKTQMVLIANTSSSNGDVRLASEKADVGPYQAWGVEAPEVYMTPKLVNDETEARKDSAPLKPVEQALILAQCLLIEKGSRHDEMQRWDMAPYIEAIDSQESSYFALRCFCDLLRVRWESTRGRTKGRALEMMDKLVEAINKSDPGASKRIPLCYSVLLPTIPALRKEYGELLVSCGLVGESITIFESLELWDNLIHCYCLLGKKSAAVDLINARLSERPNDPRLWCSLGDVTINDSCYEKALEVSNDKSVRAKRALARSAYNRGDFEKSKLLWEAAMAMNSLYPDGWFALGAAALKARDIQKALDAFTFSVQLDPDNGEAWNNIACLHMIKKKSKESFIAFKEALKFKRDSWQMWENFSNVAMDVGRIDQAFEAIQQILRLSKNKRIDVVLLDRIMTELENRNSSSSSIESEASLDESTETKPCAATPAETQRHLELLGTIIQQIARTESTAEIWGLYARWSRIKGDLMVCSEALLKQVRAYQGSELWKDKERFKKFAKASLELCRVYMEISVSTGSKRELFSAEMHLKNTIKQASVSFPESEELKELEGCLEEVRNVMKKSEEEAPNTKT</sequence>
<dbReference type="AlphaFoldDB" id="A0A087G7T9"/>
<feature type="compositionally biased region" description="Low complexity" evidence="4">
    <location>
        <begin position="722"/>
        <end position="731"/>
    </location>
</feature>
<dbReference type="InterPro" id="IPR044244">
    <property type="entry name" value="TTC27/Emw1"/>
</dbReference>
<keyword evidence="6" id="KW-1185">Reference proteome</keyword>
<name>A0A087G7T9_ARAAL</name>
<dbReference type="InterPro" id="IPR011990">
    <property type="entry name" value="TPR-like_helical_dom_sf"/>
</dbReference>
<dbReference type="InterPro" id="IPR019734">
    <property type="entry name" value="TPR_rpt"/>
</dbReference>
<dbReference type="Gene3D" id="1.25.40.10">
    <property type="entry name" value="Tetratricopeptide repeat domain"/>
    <property type="match status" value="1"/>
</dbReference>
<dbReference type="eggNOG" id="KOG1128">
    <property type="taxonomic scope" value="Eukaryota"/>
</dbReference>
<organism evidence="5 6">
    <name type="scientific">Arabis alpina</name>
    <name type="common">Alpine rock-cress</name>
    <dbReference type="NCBI Taxonomy" id="50452"/>
    <lineage>
        <taxon>Eukaryota</taxon>
        <taxon>Viridiplantae</taxon>
        <taxon>Streptophyta</taxon>
        <taxon>Embryophyta</taxon>
        <taxon>Tracheophyta</taxon>
        <taxon>Spermatophyta</taxon>
        <taxon>Magnoliopsida</taxon>
        <taxon>eudicotyledons</taxon>
        <taxon>Gunneridae</taxon>
        <taxon>Pentapetalae</taxon>
        <taxon>rosids</taxon>
        <taxon>malvids</taxon>
        <taxon>Brassicales</taxon>
        <taxon>Brassicaceae</taxon>
        <taxon>Arabideae</taxon>
        <taxon>Arabis</taxon>
    </lineage>
</organism>
<reference evidence="6" key="1">
    <citation type="journal article" date="2015" name="Nat. Plants">
        <title>Genome expansion of Arabis alpina linked with retrotransposition and reduced symmetric DNA methylation.</title>
        <authorList>
            <person name="Willing E.M."/>
            <person name="Rawat V."/>
            <person name="Mandakova T."/>
            <person name="Maumus F."/>
            <person name="James G.V."/>
            <person name="Nordstroem K.J."/>
            <person name="Becker C."/>
            <person name="Warthmann N."/>
            <person name="Chica C."/>
            <person name="Szarzynska B."/>
            <person name="Zytnicki M."/>
            <person name="Albani M.C."/>
            <person name="Kiefer C."/>
            <person name="Bergonzi S."/>
            <person name="Castaings L."/>
            <person name="Mateos J.L."/>
            <person name="Berns M.C."/>
            <person name="Bujdoso N."/>
            <person name="Piofczyk T."/>
            <person name="de Lorenzo L."/>
            <person name="Barrero-Sicilia C."/>
            <person name="Mateos I."/>
            <person name="Piednoel M."/>
            <person name="Hagmann J."/>
            <person name="Chen-Min-Tao R."/>
            <person name="Iglesias-Fernandez R."/>
            <person name="Schuster S.C."/>
            <person name="Alonso-Blanco C."/>
            <person name="Roudier F."/>
            <person name="Carbonero P."/>
            <person name="Paz-Ares J."/>
            <person name="Davis S.J."/>
            <person name="Pecinka A."/>
            <person name="Quesneville H."/>
            <person name="Colot V."/>
            <person name="Lysak M.A."/>
            <person name="Weigel D."/>
            <person name="Coupland G."/>
            <person name="Schneeberger K."/>
        </authorList>
    </citation>
    <scope>NUCLEOTIDE SEQUENCE [LARGE SCALE GENOMIC DNA]</scope>
    <source>
        <strain evidence="6">cv. Pajares</strain>
    </source>
</reference>
<feature type="repeat" description="TPR" evidence="3">
    <location>
        <begin position="603"/>
        <end position="636"/>
    </location>
</feature>